<feature type="domain" description="Thiamine pyrophosphate enzyme central" evidence="4">
    <location>
        <begin position="198"/>
        <end position="328"/>
    </location>
</feature>
<dbReference type="EMBL" id="FOLG01000025">
    <property type="protein sequence ID" value="SFD27112.1"/>
    <property type="molecule type" value="Genomic_DNA"/>
</dbReference>
<dbReference type="InterPro" id="IPR011766">
    <property type="entry name" value="TPP_enzyme_TPP-bd"/>
</dbReference>
<evidence type="ECO:0000313" key="7">
    <source>
        <dbReference type="EMBL" id="SFD27112.1"/>
    </source>
</evidence>
<dbReference type="PANTHER" id="PTHR42981">
    <property type="entry name" value="PYRUVATE DEHYDROGENASE [UBIQUINONE]"/>
    <property type="match status" value="1"/>
</dbReference>
<dbReference type="GO" id="GO:0003824">
    <property type="term" value="F:catalytic activity"/>
    <property type="evidence" value="ECO:0007669"/>
    <property type="project" value="InterPro"/>
</dbReference>
<keyword evidence="8" id="KW-1185">Reference proteome</keyword>
<evidence type="ECO:0000259" key="6">
    <source>
        <dbReference type="Pfam" id="PF02776"/>
    </source>
</evidence>
<keyword evidence="2 3" id="KW-0786">Thiamine pyrophosphate</keyword>
<dbReference type="InterPro" id="IPR047212">
    <property type="entry name" value="TPP_POXB-like"/>
</dbReference>
<dbReference type="Pfam" id="PF02775">
    <property type="entry name" value="TPP_enzyme_C"/>
    <property type="match status" value="1"/>
</dbReference>
<evidence type="ECO:0000259" key="5">
    <source>
        <dbReference type="Pfam" id="PF02775"/>
    </source>
</evidence>
<dbReference type="Gene3D" id="3.40.50.970">
    <property type="match status" value="2"/>
</dbReference>
<dbReference type="InterPro" id="IPR029035">
    <property type="entry name" value="DHS-like_NAD/FAD-binding_dom"/>
</dbReference>
<dbReference type="CDD" id="cd02014">
    <property type="entry name" value="TPP_POX"/>
    <property type="match status" value="1"/>
</dbReference>
<dbReference type="InterPro" id="IPR047211">
    <property type="entry name" value="POXB-like"/>
</dbReference>
<name>A0A1I1QYQ2_9RHOB</name>
<reference evidence="7 8" key="1">
    <citation type="submission" date="2016-10" db="EMBL/GenBank/DDBJ databases">
        <authorList>
            <person name="de Groot N.N."/>
        </authorList>
    </citation>
    <scope>NUCLEOTIDE SEQUENCE [LARGE SCALE GENOMIC DNA]</scope>
    <source>
        <strain evidence="7 8">DSM 19548</strain>
    </source>
</reference>
<dbReference type="NCBIfam" id="NF006129">
    <property type="entry name" value="PRK08273.1"/>
    <property type="match status" value="1"/>
</dbReference>
<dbReference type="GO" id="GO:0030976">
    <property type="term" value="F:thiamine pyrophosphate binding"/>
    <property type="evidence" value="ECO:0007669"/>
    <property type="project" value="InterPro"/>
</dbReference>
<accession>A0A1I1QYQ2</accession>
<dbReference type="RefSeq" id="WP_093362939.1">
    <property type="nucleotide sequence ID" value="NZ_FOLG01000025.1"/>
</dbReference>
<proteinExistence type="inferred from homology"/>
<dbReference type="Gene3D" id="3.40.50.1220">
    <property type="entry name" value="TPP-binding domain"/>
    <property type="match status" value="1"/>
</dbReference>
<gene>
    <name evidence="7" type="ORF">SAMN04488094_12518</name>
</gene>
<dbReference type="AlphaFoldDB" id="A0A1I1QYQ2"/>
<comment type="similarity">
    <text evidence="1 3">Belongs to the TPP enzyme family.</text>
</comment>
<dbReference type="STRING" id="441112.SAMN04488094_12518"/>
<dbReference type="SUPFAM" id="SSF52518">
    <property type="entry name" value="Thiamin diphosphate-binding fold (THDP-binding)"/>
    <property type="match status" value="2"/>
</dbReference>
<dbReference type="Pfam" id="PF02776">
    <property type="entry name" value="TPP_enzyme_N"/>
    <property type="match status" value="1"/>
</dbReference>
<evidence type="ECO:0000256" key="2">
    <source>
        <dbReference type="ARBA" id="ARBA00023052"/>
    </source>
</evidence>
<evidence type="ECO:0000313" key="8">
    <source>
        <dbReference type="Proteomes" id="UP000198728"/>
    </source>
</evidence>
<dbReference type="PANTHER" id="PTHR42981:SF2">
    <property type="entry name" value="PYRUVATE DEHYDROGENASE [UBIQUINONE]"/>
    <property type="match status" value="1"/>
</dbReference>
<dbReference type="Pfam" id="PF00205">
    <property type="entry name" value="TPP_enzyme_M"/>
    <property type="match status" value="1"/>
</dbReference>
<dbReference type="InterPro" id="IPR029061">
    <property type="entry name" value="THDP-binding"/>
</dbReference>
<protein>
    <submittedName>
        <fullName evidence="7">Pyruvate dehydrogenase (Quinone)</fullName>
    </submittedName>
</protein>
<dbReference type="SUPFAM" id="SSF52467">
    <property type="entry name" value="DHS-like NAD/FAD-binding domain"/>
    <property type="match status" value="1"/>
</dbReference>
<organism evidence="7 8">
    <name type="scientific">Tropicimonas isoalkanivorans</name>
    <dbReference type="NCBI Taxonomy" id="441112"/>
    <lineage>
        <taxon>Bacteria</taxon>
        <taxon>Pseudomonadati</taxon>
        <taxon>Pseudomonadota</taxon>
        <taxon>Alphaproteobacteria</taxon>
        <taxon>Rhodobacterales</taxon>
        <taxon>Roseobacteraceae</taxon>
        <taxon>Tropicimonas</taxon>
    </lineage>
</organism>
<dbReference type="OrthoDB" id="4494979at2"/>
<dbReference type="InterPro" id="IPR012001">
    <property type="entry name" value="Thiamin_PyroP_enz_TPP-bd_dom"/>
</dbReference>
<dbReference type="InterPro" id="IPR012000">
    <property type="entry name" value="Thiamin_PyroP_enz_cen_dom"/>
</dbReference>
<evidence type="ECO:0000259" key="4">
    <source>
        <dbReference type="Pfam" id="PF00205"/>
    </source>
</evidence>
<dbReference type="Proteomes" id="UP000198728">
    <property type="component" value="Unassembled WGS sequence"/>
</dbReference>
<sequence length="588" mass="63237">MTETVADNLLRRLSEWGVTRIYGYPGDGINGILGALDKVMDNFEFVQARHEEEAAFMACAHAKFTGEVGVCLATSGPGAIHLLNGLYDARADHQPVLAIVGQQPSTALGGHFLQEVDLPALFKDVARDYVHMCTHPQQLRHLVDRALRISKGKRAVTCLVLPADVQEMDAEEPARAHGTMHSGLGYAALPGVAPEPALQQAAEVLNAGEKVAILAGAGALGATAEVAQVAETLGAGVAKALLGRAVLPDHLPYVTGSIGLLGTRPSWEMMRDCDTLLMIGSGFPYAEFLPKEGAARGVQIDIDPGMLSLRYPMEVNLAGDAAATLRALLPLLKPKTRGAWRETIEANVAEWWDEVDKRAHQSAEPINPERLFWDLSPQLPDNAIITADSGTSANWFARALKLREGMMASLSGGLATMCPAVPYATAAKFCYPDRVAIAFAGDGAMQMMGNSALLTAAKYWQRWEDPRMVVAVLNNGDLNQVTWELRAMGGYPKVEETQNVPAFNYAQYAELIGLKGIRVEDPEALSDAWAQALSADRPVVIDAVVDPNVPTLPPHITYDQAKNYMTALIKGDPNAGKIVKQALKRALA</sequence>
<evidence type="ECO:0000256" key="3">
    <source>
        <dbReference type="RuleBase" id="RU362132"/>
    </source>
</evidence>
<dbReference type="GO" id="GO:0000287">
    <property type="term" value="F:magnesium ion binding"/>
    <property type="evidence" value="ECO:0007669"/>
    <property type="project" value="InterPro"/>
</dbReference>
<dbReference type="GO" id="GO:0019752">
    <property type="term" value="P:carboxylic acid metabolic process"/>
    <property type="evidence" value="ECO:0007669"/>
    <property type="project" value="UniProtKB-ARBA"/>
</dbReference>
<feature type="domain" description="Thiamine pyrophosphate enzyme N-terminal TPP-binding" evidence="6">
    <location>
        <begin position="4"/>
        <end position="118"/>
    </location>
</feature>
<keyword evidence="7" id="KW-0670">Pyruvate</keyword>
<dbReference type="InterPro" id="IPR047210">
    <property type="entry name" value="TPP_PYR_POXB-like"/>
</dbReference>
<evidence type="ECO:0000256" key="1">
    <source>
        <dbReference type="ARBA" id="ARBA00007812"/>
    </source>
</evidence>
<dbReference type="CDD" id="cd07039">
    <property type="entry name" value="TPP_PYR_POX"/>
    <property type="match status" value="1"/>
</dbReference>
<feature type="domain" description="Thiamine pyrophosphate enzyme TPP-binding" evidence="5">
    <location>
        <begin position="388"/>
        <end position="542"/>
    </location>
</feature>